<comment type="caution">
    <text evidence="2">The sequence shown here is derived from an EMBL/GenBank/DDBJ whole genome shotgun (WGS) entry which is preliminary data.</text>
</comment>
<dbReference type="EMBL" id="BSOW01000021">
    <property type="protein sequence ID" value="GLR88764.1"/>
    <property type="molecule type" value="Genomic_DNA"/>
</dbReference>
<sequence>MPAEALKQMRLPKIADVVVDAAALVPMRDQPDVAGQHGEKNNRETYFNGSHRAFTGRMPIRHEDKDQPPCTGNASASIAMLGEAGSGGNERAAIRRAAHAEIVVLGQT</sequence>
<proteinExistence type="predicted"/>
<gene>
    <name evidence="2" type="ORF">GCM10007857_54770</name>
</gene>
<name>A0ABQ6B2U9_9BRAD</name>
<reference evidence="3" key="1">
    <citation type="journal article" date="2019" name="Int. J. Syst. Evol. Microbiol.">
        <title>The Global Catalogue of Microorganisms (GCM) 10K type strain sequencing project: providing services to taxonomists for standard genome sequencing and annotation.</title>
        <authorList>
            <consortium name="The Broad Institute Genomics Platform"/>
            <consortium name="The Broad Institute Genome Sequencing Center for Infectious Disease"/>
            <person name="Wu L."/>
            <person name="Ma J."/>
        </authorList>
    </citation>
    <scope>NUCLEOTIDE SEQUENCE [LARGE SCALE GENOMIC DNA]</scope>
    <source>
        <strain evidence="3">NBRC 102520</strain>
    </source>
</reference>
<organism evidence="2 3">
    <name type="scientific">Bradyrhizobium iriomotense</name>
    <dbReference type="NCBI Taxonomy" id="441950"/>
    <lineage>
        <taxon>Bacteria</taxon>
        <taxon>Pseudomonadati</taxon>
        <taxon>Pseudomonadota</taxon>
        <taxon>Alphaproteobacteria</taxon>
        <taxon>Hyphomicrobiales</taxon>
        <taxon>Nitrobacteraceae</taxon>
        <taxon>Bradyrhizobium</taxon>
    </lineage>
</organism>
<dbReference type="Proteomes" id="UP001156905">
    <property type="component" value="Unassembled WGS sequence"/>
</dbReference>
<accession>A0ABQ6B2U9</accession>
<evidence type="ECO:0000256" key="1">
    <source>
        <dbReference type="SAM" id="MobiDB-lite"/>
    </source>
</evidence>
<evidence type="ECO:0000313" key="2">
    <source>
        <dbReference type="EMBL" id="GLR88764.1"/>
    </source>
</evidence>
<evidence type="ECO:0000313" key="3">
    <source>
        <dbReference type="Proteomes" id="UP001156905"/>
    </source>
</evidence>
<keyword evidence="3" id="KW-1185">Reference proteome</keyword>
<feature type="region of interest" description="Disordered" evidence="1">
    <location>
        <begin position="30"/>
        <end position="75"/>
    </location>
</feature>
<protein>
    <submittedName>
        <fullName evidence="2">Uncharacterized protein</fullName>
    </submittedName>
</protein>